<evidence type="ECO:0000313" key="6">
    <source>
        <dbReference type="Proteomes" id="UP001254488"/>
    </source>
</evidence>
<keyword evidence="6" id="KW-1185">Reference proteome</keyword>
<protein>
    <submittedName>
        <fullName evidence="5">LuxR C-terminal-related transcriptional regulator</fullName>
    </submittedName>
</protein>
<name>A0ABU2YCK6_9FLAO</name>
<dbReference type="InterPro" id="IPR000792">
    <property type="entry name" value="Tscrpt_reg_LuxR_C"/>
</dbReference>
<evidence type="ECO:0000256" key="1">
    <source>
        <dbReference type="SAM" id="Coils"/>
    </source>
</evidence>
<keyword evidence="1" id="KW-0175">Coiled coil</keyword>
<accession>A0ABU2YCK6</accession>
<dbReference type="PROSITE" id="PS00622">
    <property type="entry name" value="HTH_LUXR_1"/>
    <property type="match status" value="1"/>
</dbReference>
<dbReference type="InterPro" id="IPR036388">
    <property type="entry name" value="WH-like_DNA-bd_sf"/>
</dbReference>
<keyword evidence="2" id="KW-0472">Membrane</keyword>
<evidence type="ECO:0000256" key="2">
    <source>
        <dbReference type="SAM" id="Phobius"/>
    </source>
</evidence>
<feature type="signal peptide" evidence="3">
    <location>
        <begin position="1"/>
        <end position="18"/>
    </location>
</feature>
<feature type="domain" description="HTH luxR-type" evidence="4">
    <location>
        <begin position="602"/>
        <end position="629"/>
    </location>
</feature>
<dbReference type="SUPFAM" id="SSF48452">
    <property type="entry name" value="TPR-like"/>
    <property type="match status" value="2"/>
</dbReference>
<feature type="coiled-coil region" evidence="1">
    <location>
        <begin position="478"/>
        <end position="510"/>
    </location>
</feature>
<feature type="transmembrane region" description="Helical" evidence="2">
    <location>
        <begin position="455"/>
        <end position="473"/>
    </location>
</feature>
<dbReference type="SMART" id="SM00421">
    <property type="entry name" value="HTH_LUXR"/>
    <property type="match status" value="1"/>
</dbReference>
<keyword evidence="2" id="KW-1133">Transmembrane helix</keyword>
<evidence type="ECO:0000313" key="5">
    <source>
        <dbReference type="EMBL" id="MDT0555389.1"/>
    </source>
</evidence>
<gene>
    <name evidence="5" type="ORF">RM538_05195</name>
</gene>
<organism evidence="5 6">
    <name type="scientific">Patiriisocius hiemis</name>
    <dbReference type="NCBI Taxonomy" id="3075604"/>
    <lineage>
        <taxon>Bacteria</taxon>
        <taxon>Pseudomonadati</taxon>
        <taxon>Bacteroidota</taxon>
        <taxon>Flavobacteriia</taxon>
        <taxon>Flavobacteriales</taxon>
        <taxon>Flavobacteriaceae</taxon>
        <taxon>Patiriisocius</taxon>
    </lineage>
</organism>
<dbReference type="Proteomes" id="UP001254488">
    <property type="component" value="Unassembled WGS sequence"/>
</dbReference>
<keyword evidence="3" id="KW-0732">Signal</keyword>
<comment type="caution">
    <text evidence="5">The sequence shown here is derived from an EMBL/GenBank/DDBJ whole genome shotgun (WGS) entry which is preliminary data.</text>
</comment>
<proteinExistence type="predicted"/>
<sequence length="645" mass="74999">MKKYLSFFLTFLLVGAYAQEETIDEYPTKEQLLNAVNNKDLPQGETINNLRMLGEYYMGEPGDTASYYFNRALHLSKIKQDSFNAMRLYNRLAKIKIYEENDVSAYKYTDSSLAFASYKNQDYYASISYSYQIQGQIHYFQERYDLSLEKFLQANRYLLKISEEKQDEEIKTYIAENYTDLASIYLITDNKNAAKECIEKSLSIAKPIDASWEVAEGYELLVNYHSENKEYDLARKYIDSAKVMYEKINYPDGVELLDKILANVYKEDANYEKALEIFLPIVQKDKKEDITYQTVDDYIFVSDIYTGKDNIPLAKAYLDSAKVEARQSDNEIHGISIGRQQAEIFKKEGNKNLAIATLKNLLLSPALDNFIESRKEIYKDLYELYEENNDFSNALMYHKEYVATKDSLQQILDKNKFSTLQTEFNYKELVSELETKESQLKVTQEEQKGARQRNLFIIISISALAVFALFSFFRQKSLSKARREALESKQEALQLKKKSLDDEVKFKNQQITDFAIHISEKNELLEKVKAKLKRVKVINDSHKEVLKDTLHFINNDIENDKEKIQLYKDVSQTNDSFGSKLDSKFDNLNDKEKKVATMLRLGQTSKQIALQLGITAASVDNYRYNLRKKMNVPKGKSLKTFIQNI</sequence>
<dbReference type="EMBL" id="JAVRHZ010000002">
    <property type="protein sequence ID" value="MDT0555389.1"/>
    <property type="molecule type" value="Genomic_DNA"/>
</dbReference>
<keyword evidence="2" id="KW-0812">Transmembrane</keyword>
<feature type="chain" id="PRO_5047297700" evidence="3">
    <location>
        <begin position="19"/>
        <end position="645"/>
    </location>
</feature>
<dbReference type="Pfam" id="PF00196">
    <property type="entry name" value="GerE"/>
    <property type="match status" value="1"/>
</dbReference>
<dbReference type="Gene3D" id="1.10.10.10">
    <property type="entry name" value="Winged helix-like DNA-binding domain superfamily/Winged helix DNA-binding domain"/>
    <property type="match status" value="1"/>
</dbReference>
<reference evidence="5 6" key="1">
    <citation type="submission" date="2023-09" db="EMBL/GenBank/DDBJ databases">
        <authorList>
            <person name="Rey-Velasco X."/>
        </authorList>
    </citation>
    <scope>NUCLEOTIDE SEQUENCE [LARGE SCALE GENOMIC DNA]</scope>
    <source>
        <strain evidence="5 6">W242</strain>
    </source>
</reference>
<feature type="coiled-coil region" evidence="1">
    <location>
        <begin position="426"/>
        <end position="453"/>
    </location>
</feature>
<dbReference type="SUPFAM" id="SSF46894">
    <property type="entry name" value="C-terminal effector domain of the bipartite response regulators"/>
    <property type="match status" value="1"/>
</dbReference>
<dbReference type="Gene3D" id="1.25.40.10">
    <property type="entry name" value="Tetratricopeptide repeat domain"/>
    <property type="match status" value="2"/>
</dbReference>
<dbReference type="InterPro" id="IPR016032">
    <property type="entry name" value="Sig_transdc_resp-reg_C-effctor"/>
</dbReference>
<dbReference type="RefSeq" id="WP_311332343.1">
    <property type="nucleotide sequence ID" value="NZ_JAVRHZ010000002.1"/>
</dbReference>
<dbReference type="InterPro" id="IPR011990">
    <property type="entry name" value="TPR-like_helical_dom_sf"/>
</dbReference>
<evidence type="ECO:0000256" key="3">
    <source>
        <dbReference type="SAM" id="SignalP"/>
    </source>
</evidence>
<evidence type="ECO:0000259" key="4">
    <source>
        <dbReference type="PROSITE" id="PS00622"/>
    </source>
</evidence>